<dbReference type="InterPro" id="IPR017735">
    <property type="entry name" value="T6SS_FHA"/>
</dbReference>
<feature type="compositionally biased region" description="Low complexity" evidence="1">
    <location>
        <begin position="176"/>
        <end position="191"/>
    </location>
</feature>
<dbReference type="AlphaFoldDB" id="A0A6P1DZQ1"/>
<protein>
    <submittedName>
        <fullName evidence="3">Type VI secretion system-associated FHA domain protein TagH</fullName>
    </submittedName>
</protein>
<feature type="region of interest" description="Disordered" evidence="1">
    <location>
        <begin position="175"/>
        <end position="194"/>
    </location>
</feature>
<dbReference type="SMART" id="SM00240">
    <property type="entry name" value="FHA"/>
    <property type="match status" value="1"/>
</dbReference>
<dbReference type="Gene3D" id="2.60.200.20">
    <property type="match status" value="1"/>
</dbReference>
<reference evidence="3 4" key="2">
    <citation type="submission" date="2020-02" db="EMBL/GenBank/DDBJ databases">
        <title>Genome sequences of Thiorhodococcus mannitoliphagus and Thiorhodococcus minor, purple sulfur photosynthetic bacteria in the gammaproteobacterial family, Chromatiaceae.</title>
        <authorList>
            <person name="Aviles F.A."/>
            <person name="Meyer T.E."/>
            <person name="Kyndt J.A."/>
        </authorList>
    </citation>
    <scope>NUCLEOTIDE SEQUENCE [LARGE SCALE GENOMIC DNA]</scope>
    <source>
        <strain evidence="3 4">DSM 18266</strain>
    </source>
</reference>
<proteinExistence type="predicted"/>
<name>A0A6P1DZQ1_9GAMM</name>
<feature type="region of interest" description="Disordered" evidence="1">
    <location>
        <begin position="222"/>
        <end position="259"/>
    </location>
</feature>
<feature type="compositionally biased region" description="Pro residues" evidence="1">
    <location>
        <begin position="275"/>
        <end position="289"/>
    </location>
</feature>
<gene>
    <name evidence="3" type="primary">tagH</name>
    <name evidence="3" type="ORF">G3480_22160</name>
</gene>
<feature type="region of interest" description="Disordered" evidence="1">
    <location>
        <begin position="118"/>
        <end position="167"/>
    </location>
</feature>
<accession>A0A6P1DZQ1</accession>
<dbReference type="NCBIfam" id="TIGR03354">
    <property type="entry name" value="VI_FHA"/>
    <property type="match status" value="1"/>
</dbReference>
<feature type="domain" description="FHA" evidence="2">
    <location>
        <begin position="28"/>
        <end position="75"/>
    </location>
</feature>
<dbReference type="Pfam" id="PF00498">
    <property type="entry name" value="FHA"/>
    <property type="match status" value="1"/>
</dbReference>
<dbReference type="RefSeq" id="WP_164656153.1">
    <property type="nucleotide sequence ID" value="NZ_JAAIJR010000143.1"/>
</dbReference>
<evidence type="ECO:0000259" key="2">
    <source>
        <dbReference type="PROSITE" id="PS50006"/>
    </source>
</evidence>
<evidence type="ECO:0000256" key="1">
    <source>
        <dbReference type="SAM" id="MobiDB-lite"/>
    </source>
</evidence>
<keyword evidence="4" id="KW-1185">Reference proteome</keyword>
<feature type="compositionally biased region" description="Basic and acidic residues" evidence="1">
    <location>
        <begin position="248"/>
        <end position="257"/>
    </location>
</feature>
<dbReference type="CDD" id="cd00060">
    <property type="entry name" value="FHA"/>
    <property type="match status" value="1"/>
</dbReference>
<dbReference type="InterPro" id="IPR008984">
    <property type="entry name" value="SMAD_FHA_dom_sf"/>
</dbReference>
<comment type="caution">
    <text evidence="3">The sequence shown here is derived from an EMBL/GenBank/DDBJ whole genome shotgun (WGS) entry which is preliminary data.</text>
</comment>
<dbReference type="EMBL" id="JAAIJR010000143">
    <property type="protein sequence ID" value="NEX22970.1"/>
    <property type="molecule type" value="Genomic_DNA"/>
</dbReference>
<sequence length="493" mass="53245">MELSLRVINREGQASDREVTLSLTQGSLSIGRAVINDLCLDDPERVISGEHARIEVREGGVWVVDTSRNGTYLNNGPDPIPPHQSVALYDGDQLGIGPYDVIVGFGGAEVFQAEEIPDPFGETGRRDLGDLAPSGPSADILDLLDPGGSQDPGELLPDLPSEPNLRQEPFADASSLDAGLAGPAPDAPARGAPHRHTPVEHVFYRPDDQRAVPDNYDLLNDAWVGGEAPAPHAEQPPSSPEVPFESDAPLKPHAHPEVDEDKTDVIPELQIEPPEVAPAPPVPEPPRPEPCQAAAASGAELSAFLAGLGCGEPGDIDEPQAFMRLSGQLLRALAAGLVQTMIGRAQFKSELRLGVTSIRAAQNNPFKFSPNTDDLLDRMLFRPSPGYLPAVAAASEAFDDIQAHEMAMTAGLQAALRALFARFEPSRLEQRLGRASGLDQVLPMARKAKYWELFTEEYEKVAADASEDFMQLFEDAFARAYHDQIERLRAARR</sequence>
<dbReference type="InterPro" id="IPR000253">
    <property type="entry name" value="FHA_dom"/>
</dbReference>
<evidence type="ECO:0000313" key="3">
    <source>
        <dbReference type="EMBL" id="NEX22970.1"/>
    </source>
</evidence>
<dbReference type="InterPro" id="IPR046883">
    <property type="entry name" value="T6SS_FHA_C"/>
</dbReference>
<dbReference type="Pfam" id="PF20232">
    <property type="entry name" value="T6SS_FHA_C"/>
    <property type="match status" value="1"/>
</dbReference>
<evidence type="ECO:0000313" key="4">
    <source>
        <dbReference type="Proteomes" id="UP000471640"/>
    </source>
</evidence>
<dbReference type="SUPFAM" id="SSF49879">
    <property type="entry name" value="SMAD/FHA domain"/>
    <property type="match status" value="1"/>
</dbReference>
<dbReference type="Proteomes" id="UP000471640">
    <property type="component" value="Unassembled WGS sequence"/>
</dbReference>
<dbReference type="PROSITE" id="PS50006">
    <property type="entry name" value="FHA_DOMAIN"/>
    <property type="match status" value="1"/>
</dbReference>
<feature type="region of interest" description="Disordered" evidence="1">
    <location>
        <begin position="274"/>
        <end position="295"/>
    </location>
</feature>
<organism evidence="3 4">
    <name type="scientific">Thiorhodococcus mannitoliphagus</name>
    <dbReference type="NCBI Taxonomy" id="329406"/>
    <lineage>
        <taxon>Bacteria</taxon>
        <taxon>Pseudomonadati</taxon>
        <taxon>Pseudomonadota</taxon>
        <taxon>Gammaproteobacteria</taxon>
        <taxon>Chromatiales</taxon>
        <taxon>Chromatiaceae</taxon>
        <taxon>Thiorhodococcus</taxon>
    </lineage>
</organism>
<reference evidence="4" key="1">
    <citation type="journal article" date="2020" name="Microbiol. Resour. Announc.">
        <title>Draft Genome Sequences of Thiorhodococcus mannitoliphagus and Thiorhodococcus minor, Purple Sulfur Photosynthetic Bacteria in the Gammaproteobacterial Family Chromatiaceae.</title>
        <authorList>
            <person name="Aviles F.A."/>
            <person name="Meyer T.E."/>
            <person name="Kyndt J.A."/>
        </authorList>
    </citation>
    <scope>NUCLEOTIDE SEQUENCE [LARGE SCALE GENOMIC DNA]</scope>
    <source>
        <strain evidence="4">DSM 18266</strain>
    </source>
</reference>